<comment type="caution">
    <text evidence="1">The sequence shown here is derived from an EMBL/GenBank/DDBJ whole genome shotgun (WGS) entry which is preliminary data.</text>
</comment>
<name>C9LP79_9FIRM</name>
<evidence type="ECO:0000313" key="1">
    <source>
        <dbReference type="EMBL" id="EEW97365.1"/>
    </source>
</evidence>
<evidence type="ECO:0000313" key="2">
    <source>
        <dbReference type="Proteomes" id="UP000004736"/>
    </source>
</evidence>
<dbReference type="EMBL" id="ACIM02000001">
    <property type="protein sequence ID" value="EEW97365.1"/>
    <property type="molecule type" value="Genomic_DNA"/>
</dbReference>
<protein>
    <submittedName>
        <fullName evidence="1">Uncharacterized protein</fullName>
    </submittedName>
</protein>
<organism evidence="1 2">
    <name type="scientific">Dialister invisus DSM 15470</name>
    <dbReference type="NCBI Taxonomy" id="592028"/>
    <lineage>
        <taxon>Bacteria</taxon>
        <taxon>Bacillati</taxon>
        <taxon>Bacillota</taxon>
        <taxon>Negativicutes</taxon>
        <taxon>Veillonellales</taxon>
        <taxon>Veillonellaceae</taxon>
        <taxon>Dialister</taxon>
    </lineage>
</organism>
<keyword evidence="2" id="KW-1185">Reference proteome</keyword>
<dbReference type="STRING" id="592028.GCWU000321_01358"/>
<reference evidence="1" key="1">
    <citation type="submission" date="2009-09" db="EMBL/GenBank/DDBJ databases">
        <authorList>
            <person name="Weinstock G."/>
            <person name="Sodergren E."/>
            <person name="Clifton S."/>
            <person name="Fulton L."/>
            <person name="Fulton B."/>
            <person name="Courtney L."/>
            <person name="Fronick C."/>
            <person name="Harrison M."/>
            <person name="Strong C."/>
            <person name="Farmer C."/>
            <person name="Delahaunty K."/>
            <person name="Markovic C."/>
            <person name="Hall O."/>
            <person name="Minx P."/>
            <person name="Tomlinson C."/>
            <person name="Mitreva M."/>
            <person name="Nelson J."/>
            <person name="Hou S."/>
            <person name="Wollam A."/>
            <person name="Pepin K.H."/>
            <person name="Johnson M."/>
            <person name="Bhonagiri V."/>
            <person name="Nash W.E."/>
            <person name="Warren W."/>
            <person name="Chinwalla A."/>
            <person name="Mardis E.R."/>
            <person name="Wilson R.K."/>
        </authorList>
    </citation>
    <scope>NUCLEOTIDE SEQUENCE [LARGE SCALE GENOMIC DNA]</scope>
    <source>
        <strain evidence="1">DSM 15470</strain>
    </source>
</reference>
<sequence length="113" mass="13491">MKKTKINRLYDLYVDNRAIKDQEAAELLDTDYRAVGVMKRRLRDHGYIQIEDNSEVTILMPYKDQSEKGIGGLRLEVVLEMLEYYREDFRGQETFAERMKVGREIRLLLDMIR</sequence>
<dbReference type="RefSeq" id="WP_007070298.1">
    <property type="nucleotide sequence ID" value="NZ_GG698602.1"/>
</dbReference>
<dbReference type="HOGENOM" id="CLU_2157289_0_0_9"/>
<accession>C9LP79</accession>
<dbReference type="OrthoDB" id="1629654at2"/>
<dbReference type="GeneID" id="78277959"/>
<proteinExistence type="predicted"/>
<dbReference type="AlphaFoldDB" id="C9LP79"/>
<dbReference type="eggNOG" id="ENOG502ZF3Z">
    <property type="taxonomic scope" value="Bacteria"/>
</dbReference>
<dbReference type="Proteomes" id="UP000004736">
    <property type="component" value="Unassembled WGS sequence"/>
</dbReference>
<gene>
    <name evidence="1" type="ORF">GCWU000321_01358</name>
</gene>